<dbReference type="GeneID" id="63818836"/>
<dbReference type="InParanoid" id="A0A165HBJ8"/>
<dbReference type="RefSeq" id="XP_040769249.1">
    <property type="nucleotide sequence ID" value="XM_040901804.1"/>
</dbReference>
<dbReference type="EMBL" id="KV427607">
    <property type="protein sequence ID" value="KZT11509.1"/>
    <property type="molecule type" value="Genomic_DNA"/>
</dbReference>
<dbReference type="Proteomes" id="UP000076871">
    <property type="component" value="Unassembled WGS sequence"/>
</dbReference>
<dbReference type="STRING" id="1314785.A0A165HBJ8"/>
<protein>
    <submittedName>
        <fullName evidence="2">Uncharacterized protein</fullName>
    </submittedName>
</protein>
<evidence type="ECO:0000313" key="3">
    <source>
        <dbReference type="Proteomes" id="UP000076871"/>
    </source>
</evidence>
<evidence type="ECO:0000256" key="1">
    <source>
        <dbReference type="SAM" id="MobiDB-lite"/>
    </source>
</evidence>
<evidence type="ECO:0000313" key="2">
    <source>
        <dbReference type="EMBL" id="KZT11509.1"/>
    </source>
</evidence>
<organism evidence="2 3">
    <name type="scientific">Laetiporus sulphureus 93-53</name>
    <dbReference type="NCBI Taxonomy" id="1314785"/>
    <lineage>
        <taxon>Eukaryota</taxon>
        <taxon>Fungi</taxon>
        <taxon>Dikarya</taxon>
        <taxon>Basidiomycota</taxon>
        <taxon>Agaricomycotina</taxon>
        <taxon>Agaricomycetes</taxon>
        <taxon>Polyporales</taxon>
        <taxon>Laetiporus</taxon>
    </lineage>
</organism>
<dbReference type="AlphaFoldDB" id="A0A165HBJ8"/>
<feature type="region of interest" description="Disordered" evidence="1">
    <location>
        <begin position="153"/>
        <end position="172"/>
    </location>
</feature>
<keyword evidence="3" id="KW-1185">Reference proteome</keyword>
<name>A0A165HBJ8_9APHY</name>
<proteinExistence type="predicted"/>
<dbReference type="OrthoDB" id="2785514at2759"/>
<gene>
    <name evidence="2" type="ORF">LAESUDRAFT_274404</name>
</gene>
<sequence length="396" mass="43999">MTPAQEIAIKHETKPAEPIPNFSRLLLILHDLRKRGMSRPLRTVVCNMLLHRYGREVFVSASVDTWTQYAAAAESLGIVTLGGEQGDTWISLNETRFLSFQAYLEKVEQQENKPEEPQPPFMPTIPVSAEHANAELPAASQLREDIAQETGAVETRVSIDPTPLDSNDTKGQSSALPPIPIYYYDLLVILETFMKRGVYSPWCEDVSHALLQRNPNIYQYAGVETWEAYAIQASKLCMVVLGSSNGADWIALKPSWYDVVPASYAAEVHDHVSGSAVEALSVQPTLMLDHPHSPTSSVSPQDGHTQTTLSSLAPHFLALVTVLERFRRQNITHPMRSKVNAALMEEDPNAFQWAGVTRWKEFADLAVQEGIVVLGGLRAAPWISLEPTWHGKVHPH</sequence>
<reference evidence="2 3" key="1">
    <citation type="journal article" date="2016" name="Mol. Biol. Evol.">
        <title>Comparative Genomics of Early-Diverging Mushroom-Forming Fungi Provides Insights into the Origins of Lignocellulose Decay Capabilities.</title>
        <authorList>
            <person name="Nagy L.G."/>
            <person name="Riley R."/>
            <person name="Tritt A."/>
            <person name="Adam C."/>
            <person name="Daum C."/>
            <person name="Floudas D."/>
            <person name="Sun H."/>
            <person name="Yadav J.S."/>
            <person name="Pangilinan J."/>
            <person name="Larsson K.H."/>
            <person name="Matsuura K."/>
            <person name="Barry K."/>
            <person name="Labutti K."/>
            <person name="Kuo R."/>
            <person name="Ohm R.A."/>
            <person name="Bhattacharya S.S."/>
            <person name="Shirouzu T."/>
            <person name="Yoshinaga Y."/>
            <person name="Martin F.M."/>
            <person name="Grigoriev I.V."/>
            <person name="Hibbett D.S."/>
        </authorList>
    </citation>
    <scope>NUCLEOTIDE SEQUENCE [LARGE SCALE GENOMIC DNA]</scope>
    <source>
        <strain evidence="2 3">93-53</strain>
    </source>
</reference>
<accession>A0A165HBJ8</accession>